<dbReference type="OrthoDB" id="459617at2"/>
<dbReference type="EMBL" id="AP022612">
    <property type="protein sequence ID" value="BBZ35652.1"/>
    <property type="molecule type" value="Genomic_DNA"/>
</dbReference>
<name>A0A7I7Y3S2_9MYCO</name>
<reference evidence="1" key="1">
    <citation type="journal article" date="2019" name="Emerg. Microbes Infect.">
        <title>Comprehensive subspecies identification of 175 nontuberculous mycobacteria species based on 7547 genomic profiles.</title>
        <authorList>
            <person name="Matsumoto Y."/>
            <person name="Kinjo T."/>
            <person name="Motooka D."/>
            <person name="Nabeya D."/>
            <person name="Jung N."/>
            <person name="Uechi K."/>
            <person name="Horii T."/>
            <person name="Iida T."/>
            <person name="Fujita J."/>
            <person name="Nakamura S."/>
        </authorList>
    </citation>
    <scope>NUCLEOTIDE SEQUENCE [LARGE SCALE GENOMIC DNA]</scope>
    <source>
        <strain evidence="1">JCM 13671</strain>
    </source>
</reference>
<dbReference type="InterPro" id="IPR037401">
    <property type="entry name" value="SnoaL-like"/>
</dbReference>
<evidence type="ECO:0000313" key="1">
    <source>
        <dbReference type="EMBL" id="BBZ35652.1"/>
    </source>
</evidence>
<proteinExistence type="predicted"/>
<organism evidence="1 2">
    <name type="scientific">Mycolicibacterium confluentis</name>
    <dbReference type="NCBI Taxonomy" id="28047"/>
    <lineage>
        <taxon>Bacteria</taxon>
        <taxon>Bacillati</taxon>
        <taxon>Actinomycetota</taxon>
        <taxon>Actinomycetes</taxon>
        <taxon>Mycobacteriales</taxon>
        <taxon>Mycobacteriaceae</taxon>
        <taxon>Mycolicibacterium</taxon>
    </lineage>
</organism>
<protein>
    <submittedName>
        <fullName evidence="1">Uncharacterized protein</fullName>
    </submittedName>
</protein>
<dbReference type="InterPro" id="IPR032710">
    <property type="entry name" value="NTF2-like_dom_sf"/>
</dbReference>
<keyword evidence="2" id="KW-1185">Reference proteome</keyword>
<dbReference type="AlphaFoldDB" id="A0A7I7Y3S2"/>
<gene>
    <name evidence="1" type="ORF">MCNF_42570</name>
</gene>
<reference evidence="1" key="2">
    <citation type="submission" date="2020-02" db="EMBL/GenBank/DDBJ databases">
        <authorList>
            <person name="Matsumoto Y."/>
            <person name="Motooka D."/>
            <person name="Nakamura S."/>
        </authorList>
    </citation>
    <scope>NUCLEOTIDE SEQUENCE</scope>
    <source>
        <strain evidence="1">JCM 13671</strain>
    </source>
</reference>
<dbReference type="Pfam" id="PF12680">
    <property type="entry name" value="SnoaL_2"/>
    <property type="match status" value="1"/>
</dbReference>
<evidence type="ECO:0000313" key="2">
    <source>
        <dbReference type="Proteomes" id="UP000466931"/>
    </source>
</evidence>
<sequence>MPSREHVASTVRRYLDLVAEGGRVDDIVDLYAEDAVIEDPVGDEPIVGHQTIWNFYGIVENDRAETELVTLRATDREAAFVFNLTLHYGARRMRIEVLEVMVFGEDGKIASMKAYWSAENITEWTVPDEVS</sequence>
<dbReference type="Proteomes" id="UP000466931">
    <property type="component" value="Chromosome"/>
</dbReference>
<dbReference type="SUPFAM" id="SSF54427">
    <property type="entry name" value="NTF2-like"/>
    <property type="match status" value="1"/>
</dbReference>
<accession>A0A7I7Y3S2</accession>
<dbReference type="Gene3D" id="3.10.450.50">
    <property type="match status" value="1"/>
</dbReference>